<comment type="caution">
    <text evidence="11">The sequence shown here is derived from an EMBL/GenBank/DDBJ whole genome shotgun (WGS) entry which is preliminary data.</text>
</comment>
<sequence length="331" mass="36372">MEFSMIFIVSNIMLLFSSSFGKIASHPFLSPTPALAPTLDFLNLTELLSVVGPFHTFLGYLESTKVIDTFQNQANNTEEGITIFVPKDNDFNAIKKTTLSNLTSNRLKQVILFHALPHFYSLTEFIIKDVNVKKEEEIKDTNNSSSEAGTIENPTTSEDVKDNKRLRAIGVNTVGLQRMGLKENALFDSLAKLSHAATIVEAMPCHSAMALGKNSSMRDSTMKALIPFLSLYRLETLAEQSEEKLGESWETVKDVAITVGLHTYSNPLAAPIATFTPSCQQRAPTPTRTPDTTRHGHVDTCNVQNIERNTGVVSVSDTDTDACRTPDTAKG</sequence>
<evidence type="ECO:0000256" key="4">
    <source>
        <dbReference type="ARBA" id="ARBA00022622"/>
    </source>
</evidence>
<keyword evidence="4" id="KW-0325">Glycoprotein</keyword>
<evidence type="ECO:0000256" key="6">
    <source>
        <dbReference type="ARBA" id="ARBA00023136"/>
    </source>
</evidence>
<dbReference type="PANTHER" id="PTHR32077:SF3">
    <property type="entry name" value="FASCICLIN-LIKE ARABINOGALACTAN PROTEIN 7"/>
    <property type="match status" value="1"/>
</dbReference>
<accession>A0A445KZF6</accession>
<dbReference type="GO" id="GO:0005886">
    <property type="term" value="C:plasma membrane"/>
    <property type="evidence" value="ECO:0007669"/>
    <property type="project" value="UniProtKB-SubCell"/>
</dbReference>
<evidence type="ECO:0000313" key="11">
    <source>
        <dbReference type="EMBL" id="RZC16309.1"/>
    </source>
</evidence>
<keyword evidence="5 9" id="KW-0732">Signal</keyword>
<dbReference type="AlphaFoldDB" id="A0A445KZF6"/>
<dbReference type="SUPFAM" id="SSF82153">
    <property type="entry name" value="FAS1 domain"/>
    <property type="match status" value="1"/>
</dbReference>
<dbReference type="InterPro" id="IPR000782">
    <property type="entry name" value="FAS1_domain"/>
</dbReference>
<comment type="function">
    <text evidence="7">May be a cell surface adhesion protein.</text>
</comment>
<evidence type="ECO:0000313" key="12">
    <source>
        <dbReference type="Proteomes" id="UP000289340"/>
    </source>
</evidence>
<name>A0A445KZF6_GLYSO</name>
<evidence type="ECO:0000256" key="3">
    <source>
        <dbReference type="ARBA" id="ARBA00022475"/>
    </source>
</evidence>
<evidence type="ECO:0000259" key="10">
    <source>
        <dbReference type="PROSITE" id="PS50213"/>
    </source>
</evidence>
<dbReference type="Proteomes" id="UP000289340">
    <property type="component" value="Chromosome 4"/>
</dbReference>
<evidence type="ECO:0000256" key="5">
    <source>
        <dbReference type="ARBA" id="ARBA00022729"/>
    </source>
</evidence>
<evidence type="ECO:0000256" key="8">
    <source>
        <dbReference type="SAM" id="MobiDB-lite"/>
    </source>
</evidence>
<feature type="domain" description="FAS1" evidence="10">
    <location>
        <begin position="41"/>
        <end position="117"/>
    </location>
</feature>
<proteinExistence type="inferred from homology"/>
<keyword evidence="4" id="KW-0336">GPI-anchor</keyword>
<organism evidence="11 12">
    <name type="scientific">Glycine soja</name>
    <name type="common">Wild soybean</name>
    <dbReference type="NCBI Taxonomy" id="3848"/>
    <lineage>
        <taxon>Eukaryota</taxon>
        <taxon>Viridiplantae</taxon>
        <taxon>Streptophyta</taxon>
        <taxon>Embryophyta</taxon>
        <taxon>Tracheophyta</taxon>
        <taxon>Spermatophyta</taxon>
        <taxon>Magnoliopsida</taxon>
        <taxon>eudicotyledons</taxon>
        <taxon>Gunneridae</taxon>
        <taxon>Pentapetalae</taxon>
        <taxon>rosids</taxon>
        <taxon>fabids</taxon>
        <taxon>Fabales</taxon>
        <taxon>Fabaceae</taxon>
        <taxon>Papilionoideae</taxon>
        <taxon>50 kb inversion clade</taxon>
        <taxon>NPAAA clade</taxon>
        <taxon>indigoferoid/millettioid clade</taxon>
        <taxon>Phaseoleae</taxon>
        <taxon>Glycine</taxon>
        <taxon>Glycine subgen. Soja</taxon>
    </lineage>
</organism>
<feature type="signal peptide" evidence="9">
    <location>
        <begin position="1"/>
        <end position="25"/>
    </location>
</feature>
<dbReference type="EMBL" id="QZWG01000004">
    <property type="protein sequence ID" value="RZC16309.1"/>
    <property type="molecule type" value="Genomic_DNA"/>
</dbReference>
<dbReference type="PROSITE" id="PS50213">
    <property type="entry name" value="FAS1"/>
    <property type="match status" value="1"/>
</dbReference>
<dbReference type="InterPro" id="IPR036378">
    <property type="entry name" value="FAS1_dom_sf"/>
</dbReference>
<dbReference type="Gene3D" id="2.30.180.10">
    <property type="entry name" value="FAS1 domain"/>
    <property type="match status" value="1"/>
</dbReference>
<comment type="similarity">
    <text evidence="2">Belongs to the fasciclin-like AGP family.</text>
</comment>
<feature type="chain" id="PRO_5019324150" evidence="9">
    <location>
        <begin position="26"/>
        <end position="331"/>
    </location>
</feature>
<keyword evidence="6" id="KW-0472">Membrane</keyword>
<evidence type="ECO:0000256" key="7">
    <source>
        <dbReference type="ARBA" id="ARBA00024686"/>
    </source>
</evidence>
<keyword evidence="3" id="KW-1003">Cell membrane</keyword>
<keyword evidence="4" id="KW-0449">Lipoprotein</keyword>
<evidence type="ECO:0000256" key="1">
    <source>
        <dbReference type="ARBA" id="ARBA00004609"/>
    </source>
</evidence>
<feature type="region of interest" description="Disordered" evidence="8">
    <location>
        <begin position="138"/>
        <end position="158"/>
    </location>
</feature>
<comment type="subcellular location">
    <subcellularLocation>
        <location evidence="1">Cell membrane</location>
        <topology evidence="1">Lipid-anchor</topology>
        <topology evidence="1">GPI-anchor</topology>
    </subcellularLocation>
</comment>
<evidence type="ECO:0000256" key="9">
    <source>
        <dbReference type="SAM" id="SignalP"/>
    </source>
</evidence>
<dbReference type="GO" id="GO:0098552">
    <property type="term" value="C:side of membrane"/>
    <property type="evidence" value="ECO:0007669"/>
    <property type="project" value="UniProtKB-KW"/>
</dbReference>
<gene>
    <name evidence="11" type="ORF">D0Y65_009527</name>
</gene>
<dbReference type="PANTHER" id="PTHR32077">
    <property type="entry name" value="FASCICLIN-LIKE ARABINOGALACTAN PROTEIN"/>
    <property type="match status" value="1"/>
</dbReference>
<dbReference type="InterPro" id="IPR045003">
    <property type="entry name" value="FLA_A"/>
</dbReference>
<feature type="compositionally biased region" description="Polar residues" evidence="8">
    <location>
        <begin position="141"/>
        <end position="157"/>
    </location>
</feature>
<protein>
    <submittedName>
        <fullName evidence="11">Fasciclin-like arabinogalactan protein 7</fullName>
    </submittedName>
</protein>
<keyword evidence="12" id="KW-1185">Reference proteome</keyword>
<dbReference type="GO" id="GO:0009834">
    <property type="term" value="P:plant-type secondary cell wall biogenesis"/>
    <property type="evidence" value="ECO:0007669"/>
    <property type="project" value="TreeGrafter"/>
</dbReference>
<reference evidence="11 12" key="1">
    <citation type="submission" date="2018-09" db="EMBL/GenBank/DDBJ databases">
        <title>A high-quality reference genome of wild soybean provides a powerful tool to mine soybean genomes.</title>
        <authorList>
            <person name="Xie M."/>
            <person name="Chung C.Y.L."/>
            <person name="Li M.-W."/>
            <person name="Wong F.-L."/>
            <person name="Chan T.-F."/>
            <person name="Lam H.-M."/>
        </authorList>
    </citation>
    <scope>NUCLEOTIDE SEQUENCE [LARGE SCALE GENOMIC DNA]</scope>
    <source>
        <strain evidence="12">cv. W05</strain>
        <tissue evidence="11">Hypocotyl of etiolated seedlings</tissue>
    </source>
</reference>
<evidence type="ECO:0000256" key="2">
    <source>
        <dbReference type="ARBA" id="ARBA00007843"/>
    </source>
</evidence>
<dbReference type="Pfam" id="PF02469">
    <property type="entry name" value="Fasciclin"/>
    <property type="match status" value="1"/>
</dbReference>